<dbReference type="Proteomes" id="UP001140087">
    <property type="component" value="Unassembled WGS sequence"/>
</dbReference>
<dbReference type="EMBL" id="JANBUN010003131">
    <property type="protein sequence ID" value="KAJ2792521.1"/>
    <property type="molecule type" value="Genomic_DNA"/>
</dbReference>
<evidence type="ECO:0000313" key="1">
    <source>
        <dbReference type="EMBL" id="KAJ2792521.1"/>
    </source>
</evidence>
<keyword evidence="2" id="KW-1185">Reference proteome</keyword>
<evidence type="ECO:0000313" key="2">
    <source>
        <dbReference type="Proteomes" id="UP001140087"/>
    </source>
</evidence>
<name>A0ACC1KNT9_9FUNG</name>
<gene>
    <name evidence="1" type="ORF">H4R21_006157</name>
</gene>
<comment type="caution">
    <text evidence="1">The sequence shown here is derived from an EMBL/GenBank/DDBJ whole genome shotgun (WGS) entry which is preliminary data.</text>
</comment>
<sequence length="205" mass="22236">MTSHIPLSLRRKIVIALDSDQLLSTGPAEAGGEADMGGWFWCFKTVAWAKANIIRAHEDHVFLVTSVETASRQVVDGTTLTMMWNSMVNDVDAHRDRQREADEALRRLAEALGRLGVSTTAEVAAGAPAETIPQLVRAHKGELLVVQAPTRSAIAATLWYSWADRCAHTAACPTVVVKESDLPDNVAVALDPPAPAPEQQQQQHE</sequence>
<organism evidence="1 2">
    <name type="scientific">Coemansia helicoidea</name>
    <dbReference type="NCBI Taxonomy" id="1286919"/>
    <lineage>
        <taxon>Eukaryota</taxon>
        <taxon>Fungi</taxon>
        <taxon>Fungi incertae sedis</taxon>
        <taxon>Zoopagomycota</taxon>
        <taxon>Kickxellomycotina</taxon>
        <taxon>Kickxellomycetes</taxon>
        <taxon>Kickxellales</taxon>
        <taxon>Kickxellaceae</taxon>
        <taxon>Coemansia</taxon>
    </lineage>
</organism>
<proteinExistence type="predicted"/>
<protein>
    <submittedName>
        <fullName evidence="1">Uncharacterized protein</fullName>
    </submittedName>
</protein>
<reference evidence="1" key="1">
    <citation type="submission" date="2022-07" db="EMBL/GenBank/DDBJ databases">
        <title>Phylogenomic reconstructions and comparative analyses of Kickxellomycotina fungi.</title>
        <authorList>
            <person name="Reynolds N.K."/>
            <person name="Stajich J.E."/>
            <person name="Barry K."/>
            <person name="Grigoriev I.V."/>
            <person name="Crous P."/>
            <person name="Smith M.E."/>
        </authorList>
    </citation>
    <scope>NUCLEOTIDE SEQUENCE</scope>
    <source>
        <strain evidence="1">BCRC 34780</strain>
    </source>
</reference>
<accession>A0ACC1KNT9</accession>